<comment type="subcellular location">
    <subcellularLocation>
        <location evidence="1">Membrane</location>
        <topology evidence="1">Multi-pass membrane protein</topology>
    </subcellularLocation>
</comment>
<feature type="transmembrane region" description="Helical" evidence="15">
    <location>
        <begin position="1299"/>
        <end position="1320"/>
    </location>
</feature>
<feature type="compositionally biased region" description="Low complexity" evidence="14">
    <location>
        <begin position="1022"/>
        <end position="1039"/>
    </location>
</feature>
<dbReference type="GO" id="GO:0042391">
    <property type="term" value="P:regulation of membrane potential"/>
    <property type="evidence" value="ECO:0007669"/>
    <property type="project" value="TreeGrafter"/>
</dbReference>
<evidence type="ECO:0000256" key="4">
    <source>
        <dbReference type="ARBA" id="ARBA00022692"/>
    </source>
</evidence>
<dbReference type="InterPro" id="IPR003938">
    <property type="entry name" value="K_chnl_volt-dep_EAG/ELK/ERG"/>
</dbReference>
<evidence type="ECO:0000256" key="7">
    <source>
        <dbReference type="ARBA" id="ARBA00022958"/>
    </source>
</evidence>
<feature type="transmembrane region" description="Helical" evidence="15">
    <location>
        <begin position="1374"/>
        <end position="1400"/>
    </location>
</feature>
<feature type="region of interest" description="Disordered" evidence="14">
    <location>
        <begin position="1"/>
        <end position="50"/>
    </location>
</feature>
<feature type="coiled-coil region" evidence="13">
    <location>
        <begin position="788"/>
        <end position="822"/>
    </location>
</feature>
<dbReference type="InterPro" id="IPR014710">
    <property type="entry name" value="RmlC-like_jellyroll"/>
</dbReference>
<evidence type="ECO:0000256" key="14">
    <source>
        <dbReference type="SAM" id="MobiDB-lite"/>
    </source>
</evidence>
<feature type="domain" description="Cyclic nucleotide-binding" evidence="16">
    <location>
        <begin position="692"/>
        <end position="747"/>
    </location>
</feature>
<evidence type="ECO:0000313" key="18">
    <source>
        <dbReference type="Proteomes" id="UP000323011"/>
    </source>
</evidence>
<dbReference type="Gene3D" id="1.10.287.70">
    <property type="match status" value="2"/>
</dbReference>
<accession>A0A5A8CEE3</accession>
<keyword evidence="13" id="KW-0175">Coiled coil</keyword>
<keyword evidence="5" id="KW-0631">Potassium channel</keyword>
<dbReference type="InterPro" id="IPR005821">
    <property type="entry name" value="Ion_trans_dom"/>
</dbReference>
<feature type="compositionally biased region" description="Polar residues" evidence="14">
    <location>
        <begin position="218"/>
        <end position="228"/>
    </location>
</feature>
<comment type="caution">
    <text evidence="17">The sequence shown here is derived from an EMBL/GenBank/DDBJ whole genome shotgun (WGS) entry which is preliminary data.</text>
</comment>
<keyword evidence="9" id="KW-0406">Ion transport</keyword>
<feature type="region of interest" description="Disordered" evidence="14">
    <location>
        <begin position="623"/>
        <end position="659"/>
    </location>
</feature>
<keyword evidence="12" id="KW-0407">Ion channel</keyword>
<evidence type="ECO:0000256" key="5">
    <source>
        <dbReference type="ARBA" id="ARBA00022826"/>
    </source>
</evidence>
<feature type="region of interest" description="Disordered" evidence="14">
    <location>
        <begin position="96"/>
        <end position="118"/>
    </location>
</feature>
<gene>
    <name evidence="17" type="ORF">FNF29_05233</name>
</gene>
<keyword evidence="7" id="KW-0630">Potassium</keyword>
<dbReference type="Pfam" id="PF00520">
    <property type="entry name" value="Ion_trans"/>
    <property type="match status" value="2"/>
</dbReference>
<feature type="transmembrane region" description="Helical" evidence="15">
    <location>
        <begin position="422"/>
        <end position="443"/>
    </location>
</feature>
<keyword evidence="11" id="KW-1071">Ligand-gated ion channel</keyword>
<evidence type="ECO:0000256" key="9">
    <source>
        <dbReference type="ARBA" id="ARBA00023065"/>
    </source>
</evidence>
<feature type="transmembrane region" description="Helical" evidence="15">
    <location>
        <begin position="343"/>
        <end position="361"/>
    </location>
</feature>
<dbReference type="InterPro" id="IPR018490">
    <property type="entry name" value="cNMP-bd_dom_sf"/>
</dbReference>
<feature type="transmembrane region" description="Helical" evidence="15">
    <location>
        <begin position="394"/>
        <end position="416"/>
    </location>
</feature>
<feature type="domain" description="Cyclic nucleotide-binding" evidence="16">
    <location>
        <begin position="525"/>
        <end position="575"/>
    </location>
</feature>
<feature type="transmembrane region" description="Helical" evidence="15">
    <location>
        <begin position="148"/>
        <end position="166"/>
    </location>
</feature>
<feature type="compositionally biased region" description="Polar residues" evidence="14">
    <location>
        <begin position="647"/>
        <end position="659"/>
    </location>
</feature>
<sequence length="2015" mass="218577">MYERIKRSQMGNGGMGITPPTVTAEHVRESTSPGRQGFATADPAPRSGAQTDRHWNTLRHLMNKRTLAAKARLRDLEGAKQRMHQLEEQGRAIGAIGHQDGSGIPSQSSLPVEPQERPRGPYPGAPWWHHALFRLERINRENSTPRRWWNFLMTLLIMYSVVIIPFRLGFEQSATDALFVAEVVIMDSLFFIDMVINFCTHRRVQTKDDKALGHNPTKPFSESASMRSGAQGSGRDDAGDDDEPATDMPWRPCVLRETGLRDAAVYLKTWFFIDFFSTVPFDIILLEALGTAAGLRSLKLVRTLRLARLLKLARVIKLRRVMASITGSSTNVVATAMVRLGRIIAFIFLTAHILSCVFHYLSLLQTDGGQLEVPTWFDSIDKPSVDQRLLGARYLLSLYWVVATLMAVGFGDIHAITTVERAYSIFTQIVGAIFFGIIVAHVAQLLETLNARNNAFSRRVDEVREYMLDRRLPQAMQRRILDYFTHFLSQKSLFNEAEILAGLSKSLRSEVVAHGMGQTLVSLSAFDGEDPSLMSKLVTKLKPALHMPGDMIAEEGDIGREIFFLTKGSVDVIAELPEDFIVLPNFTVQPMERLAVSDVREALLQLPGQKADAAATRRLQAEGGPVSTWYNPPPELLNSGPGGAQAKSPTRRSQSFRGLNSNADTAVKSSVRTIGSYANISEAVPFPQPCLLLGMYTDGRHFGDISVVLEVRRPVGYRASVVCNLQALSKQDLELILYDYPDTYRRLRAIAQNRAKLWAESKALQVERARQLGLREVSSSMPHIQASNDRARKLYMKRKEEADREREEAEKAAARRAKAVDNAIRASTRHLRPSQSPAASQTFFGKAARVTPAMSIQSTVSSPGFRRPLPPALRPTGPPIVATLSTGSRSVAPGSAASTPATTPALSKPAHSASTSSKEVVPGPAAGGSADMDEKQIHHKEESTAEFAEAFPAVAAPNPPVPAAAAGGVASENAEELAMNIADARKFQSIDVAESAAAAKGLLHVLSQAKMVMMPVSRHRPSSASSSVPPVPMPSGSKPGSEHERSQGTPSTQGGGAAVQSPAIPPLDTAAAQEAAGKGPADSARYMLLLNDEMVPEEDLPQGIGSSGEAVEVTMLRVIRSGPDGPEEAIESESSLRKRLVLHPGDPYRVRYDMLMAMLILVTLIEVPLVIGFAVEESTGLTIFDALIDAVFLIDLISAFRTAYSDEQEDALNTVAWDMTVHYVRGNFAVDFLSSVPFDTVISAALGGAGAELRSLKLLRTVRLVRLLKLFRFFRLRRLMQRLSLRITVPPAIIQLAKVALQVTLGAHVLACMLFFVSIMGSNDRAEAALEDHWWTVNTPNELGSQYLAALYLAFTTMTTVGYGDIVPRTEPEIVVTIFAMLIGATVFGYIVGSVAHLVARLDASGMRYQAKMSEVLEYLNDKGAPKNLARRVIKYYDYYLSRKSAFDEDVILEELSDTLRREVVLFINMDIIRRVPYFFHKDREFVTLLVSLLRPQFVYPGAFLYREGEMATEMFFLIKGQIEILSGADAAEEHRYALLEPGSYFGELALLMGIRRSSSARAVTHSNLFVLTKDDLRSTVAYYPQLAEKMEESLRVTLDKLTKGSAAAKHSEEKKRAKGIAANFVSTLMRDVQTKEMSALASHTLRAESSATDQPGESSAAHASGSPRALSSSREQSMPPRPANSSGRAGSLAGRGARQSGSVRSDIDAAAAELSASKRRFPSSKVDMAELTGERGTVESGIAGEEWRADIQEYLAERGGQSVVSEAQSVDEARRGAGSRRLGFGALSHRSLTSQGFGRDVGFAESAVSLSPDLRPESVRGLGRPVEPLSATESKATPPKRESRPPAGYGGRDAARHFPLPRVPEGDALGDSGGHSFGDGADAGSQTGVAERTMSSASRSPITSAASFRAERPRYARPQVRRASSGGANAFAGSQSAATLLSPSLLPAQRADTSTSIGNAKRASMPSRLPAADKLDLATLHALVAGAGDADAAVSVTAGTLAALIESATPRASH</sequence>
<dbReference type="PANTHER" id="PTHR10217">
    <property type="entry name" value="VOLTAGE AND LIGAND GATED POTASSIUM CHANNEL"/>
    <property type="match status" value="1"/>
</dbReference>
<dbReference type="PRINTS" id="PR01463">
    <property type="entry name" value="EAGCHANLFMLY"/>
</dbReference>
<feature type="transmembrane region" description="Helical" evidence="15">
    <location>
        <begin position="1347"/>
        <end position="1367"/>
    </location>
</feature>
<dbReference type="OMA" id="MATEMFF"/>
<dbReference type="SMART" id="SM00100">
    <property type="entry name" value="cNMP"/>
    <property type="match status" value="2"/>
</dbReference>
<dbReference type="Proteomes" id="UP000323011">
    <property type="component" value="Unassembled WGS sequence"/>
</dbReference>
<dbReference type="GO" id="GO:0005249">
    <property type="term" value="F:voltage-gated potassium channel activity"/>
    <property type="evidence" value="ECO:0007669"/>
    <property type="project" value="InterPro"/>
</dbReference>
<keyword evidence="8 15" id="KW-1133">Transmembrane helix</keyword>
<dbReference type="Gene3D" id="2.60.120.10">
    <property type="entry name" value="Jelly Rolls"/>
    <property type="match status" value="2"/>
</dbReference>
<keyword evidence="4 15" id="KW-0812">Transmembrane</keyword>
<protein>
    <recommendedName>
        <fullName evidence="16">Cyclic nucleotide-binding domain-containing protein</fullName>
    </recommendedName>
</protein>
<feature type="transmembrane region" description="Helical" evidence="15">
    <location>
        <begin position="178"/>
        <end position="200"/>
    </location>
</feature>
<keyword evidence="2" id="KW-0813">Transport</keyword>
<keyword evidence="6" id="KW-0851">Voltage-gated channel</keyword>
<dbReference type="SUPFAM" id="SSF51206">
    <property type="entry name" value="cAMP-binding domain-like"/>
    <property type="match status" value="2"/>
</dbReference>
<evidence type="ECO:0000313" key="17">
    <source>
        <dbReference type="EMBL" id="KAA0150430.1"/>
    </source>
</evidence>
<evidence type="ECO:0000259" key="16">
    <source>
        <dbReference type="PROSITE" id="PS50042"/>
    </source>
</evidence>
<evidence type="ECO:0000256" key="1">
    <source>
        <dbReference type="ARBA" id="ARBA00004141"/>
    </source>
</evidence>
<dbReference type="Gene3D" id="1.10.287.630">
    <property type="entry name" value="Helix hairpin bin"/>
    <property type="match status" value="2"/>
</dbReference>
<feature type="compositionally biased region" description="Low complexity" evidence="14">
    <location>
        <begin position="1686"/>
        <end position="1703"/>
    </location>
</feature>
<keyword evidence="18" id="KW-1185">Reference proteome</keyword>
<organism evidence="17 18">
    <name type="scientific">Cafeteria roenbergensis</name>
    <name type="common">Marine flagellate</name>
    <dbReference type="NCBI Taxonomy" id="33653"/>
    <lineage>
        <taxon>Eukaryota</taxon>
        <taxon>Sar</taxon>
        <taxon>Stramenopiles</taxon>
        <taxon>Bigyra</taxon>
        <taxon>Opalozoa</taxon>
        <taxon>Bicosoecida</taxon>
        <taxon>Cafeteriaceae</taxon>
        <taxon>Cafeteria</taxon>
    </lineage>
</organism>
<feature type="region of interest" description="Disordered" evidence="14">
    <location>
        <begin position="1016"/>
        <end position="1063"/>
    </location>
</feature>
<dbReference type="EMBL" id="VLTN01000034">
    <property type="protein sequence ID" value="KAA0150430.1"/>
    <property type="molecule type" value="Genomic_DNA"/>
</dbReference>
<feature type="domain" description="Cyclic nucleotide-binding" evidence="16">
    <location>
        <begin position="1478"/>
        <end position="1598"/>
    </location>
</feature>
<feature type="compositionally biased region" description="Polar residues" evidence="14">
    <location>
        <begin position="1648"/>
        <end position="1658"/>
    </location>
</feature>
<evidence type="ECO:0000256" key="15">
    <source>
        <dbReference type="SAM" id="Phobius"/>
    </source>
</evidence>
<feature type="transmembrane region" description="Helical" evidence="15">
    <location>
        <begin position="1155"/>
        <end position="1175"/>
    </location>
</feature>
<dbReference type="Pfam" id="PF00027">
    <property type="entry name" value="cNMP_binding"/>
    <property type="match status" value="1"/>
</dbReference>
<evidence type="ECO:0000256" key="10">
    <source>
        <dbReference type="ARBA" id="ARBA00023136"/>
    </source>
</evidence>
<evidence type="ECO:0000256" key="3">
    <source>
        <dbReference type="ARBA" id="ARBA00022538"/>
    </source>
</evidence>
<keyword evidence="10 15" id="KW-0472">Membrane</keyword>
<dbReference type="InterPro" id="IPR000595">
    <property type="entry name" value="cNMP-bd_dom"/>
</dbReference>
<feature type="compositionally biased region" description="Pro residues" evidence="14">
    <location>
        <begin position="868"/>
        <end position="878"/>
    </location>
</feature>
<feature type="region of interest" description="Disordered" evidence="14">
    <location>
        <begin position="858"/>
        <end position="943"/>
    </location>
</feature>
<keyword evidence="3" id="KW-0633">Potassium transport</keyword>
<evidence type="ECO:0000256" key="12">
    <source>
        <dbReference type="ARBA" id="ARBA00023303"/>
    </source>
</evidence>
<dbReference type="CDD" id="cd00038">
    <property type="entry name" value="CAP_ED"/>
    <property type="match status" value="1"/>
</dbReference>
<evidence type="ECO:0000256" key="13">
    <source>
        <dbReference type="SAM" id="Coils"/>
    </source>
</evidence>
<name>A0A5A8CEE3_CAFRO</name>
<evidence type="ECO:0000256" key="8">
    <source>
        <dbReference type="ARBA" id="ARBA00022989"/>
    </source>
</evidence>
<dbReference type="PROSITE" id="PS50042">
    <property type="entry name" value="CNMP_BINDING_3"/>
    <property type="match status" value="3"/>
</dbReference>
<dbReference type="PANTHER" id="PTHR10217:SF435">
    <property type="entry name" value="POTASSIUM VOLTAGE-GATED CHANNEL PROTEIN EAG"/>
    <property type="match status" value="1"/>
</dbReference>
<feature type="compositionally biased region" description="Polar residues" evidence="14">
    <location>
        <begin position="1885"/>
        <end position="1907"/>
    </location>
</feature>
<feature type="region of interest" description="Disordered" evidence="14">
    <location>
        <begin position="209"/>
        <end position="247"/>
    </location>
</feature>
<dbReference type="FunFam" id="1.10.287.630:FF:000001">
    <property type="entry name" value="Cyclic nucleotide-gated channel alpha 3"/>
    <property type="match status" value="1"/>
</dbReference>
<feature type="region of interest" description="Disordered" evidence="14">
    <location>
        <begin position="1815"/>
        <end position="1930"/>
    </location>
</feature>
<evidence type="ECO:0000256" key="11">
    <source>
        <dbReference type="ARBA" id="ARBA00023286"/>
    </source>
</evidence>
<proteinExistence type="predicted"/>
<feature type="compositionally biased region" description="Basic and acidic residues" evidence="14">
    <location>
        <begin position="932"/>
        <end position="943"/>
    </location>
</feature>
<evidence type="ECO:0000256" key="6">
    <source>
        <dbReference type="ARBA" id="ARBA00022882"/>
    </source>
</evidence>
<feature type="region of interest" description="Disordered" evidence="14">
    <location>
        <begin position="1640"/>
        <end position="1707"/>
    </location>
</feature>
<dbReference type="SUPFAM" id="SSF81324">
    <property type="entry name" value="Voltage-gated potassium channels"/>
    <property type="match status" value="2"/>
</dbReference>
<feature type="compositionally biased region" description="Low complexity" evidence="14">
    <location>
        <begin position="890"/>
        <end position="910"/>
    </location>
</feature>
<dbReference type="InterPro" id="IPR050818">
    <property type="entry name" value="KCNH_animal-type"/>
</dbReference>
<dbReference type="GO" id="GO:0005886">
    <property type="term" value="C:plasma membrane"/>
    <property type="evidence" value="ECO:0007669"/>
    <property type="project" value="TreeGrafter"/>
</dbReference>
<reference evidence="17 18" key="1">
    <citation type="submission" date="2019-07" db="EMBL/GenBank/DDBJ databases">
        <title>Genomes of Cafeteria roenbergensis.</title>
        <authorList>
            <person name="Fischer M.G."/>
            <person name="Hackl T."/>
            <person name="Roman M."/>
        </authorList>
    </citation>
    <scope>NUCLEOTIDE SEQUENCE [LARGE SCALE GENOMIC DNA]</scope>
    <source>
        <strain evidence="17 18">BVI</strain>
    </source>
</reference>
<dbReference type="GO" id="GO:0034702">
    <property type="term" value="C:monoatomic ion channel complex"/>
    <property type="evidence" value="ECO:0007669"/>
    <property type="project" value="UniProtKB-KW"/>
</dbReference>
<evidence type="ECO:0000256" key="2">
    <source>
        <dbReference type="ARBA" id="ARBA00022448"/>
    </source>
</evidence>